<evidence type="ECO:0000256" key="1">
    <source>
        <dbReference type="SAM" id="Coils"/>
    </source>
</evidence>
<protein>
    <submittedName>
        <fullName evidence="2">Uncharacterized protein</fullName>
    </submittedName>
</protein>
<comment type="caution">
    <text evidence="2">The sequence shown here is derived from an EMBL/GenBank/DDBJ whole genome shotgun (WGS) entry which is preliminary data.</text>
</comment>
<dbReference type="AlphaFoldDB" id="K1TGE6"/>
<dbReference type="EMBL" id="AJWZ01006933">
    <property type="protein sequence ID" value="EKC58356.1"/>
    <property type="molecule type" value="Genomic_DNA"/>
</dbReference>
<name>K1TGE6_9ZZZZ</name>
<reference evidence="2" key="1">
    <citation type="journal article" date="2013" name="Environ. Microbiol.">
        <title>Microbiota from the distal guts of lean and obese adolescents exhibit partial functional redundancy besides clear differences in community structure.</title>
        <authorList>
            <person name="Ferrer M."/>
            <person name="Ruiz A."/>
            <person name="Lanza F."/>
            <person name="Haange S.B."/>
            <person name="Oberbach A."/>
            <person name="Till H."/>
            <person name="Bargiela R."/>
            <person name="Campoy C."/>
            <person name="Segura M.T."/>
            <person name="Richter M."/>
            <person name="von Bergen M."/>
            <person name="Seifert J."/>
            <person name="Suarez A."/>
        </authorList>
    </citation>
    <scope>NUCLEOTIDE SEQUENCE</scope>
</reference>
<accession>K1TGE6</accession>
<feature type="coiled-coil region" evidence="1">
    <location>
        <begin position="11"/>
        <end position="38"/>
    </location>
</feature>
<organism evidence="2">
    <name type="scientific">human gut metagenome</name>
    <dbReference type="NCBI Taxonomy" id="408170"/>
    <lineage>
        <taxon>unclassified sequences</taxon>
        <taxon>metagenomes</taxon>
        <taxon>organismal metagenomes</taxon>
    </lineage>
</organism>
<proteinExistence type="predicted"/>
<keyword evidence="1" id="KW-0175">Coiled coil</keyword>
<sequence>MAVVNVDLSEYDAIRKRNSELEEQVKELKKLNESLKIGSKVILRKETTLIFNKPRTLWDDDEDDEPQRKTIESYESYINFEDVRLKVEQAMQDEVNRSIHDRNMEKQAYGDKKNKLDNEYNGKKADLKKVYEKKTKDLEEEYKKKTKDLEEDNSRKEIELRNKYCAMVANFESDKLRILNLLPNIRKLADELNDDLNKRFFKPKHAIELANSIIGLTLKKQ</sequence>
<feature type="coiled-coil region" evidence="1">
    <location>
        <begin position="128"/>
        <end position="159"/>
    </location>
</feature>
<evidence type="ECO:0000313" key="2">
    <source>
        <dbReference type="EMBL" id="EKC58356.1"/>
    </source>
</evidence>
<gene>
    <name evidence="2" type="ORF">OBE_10051</name>
</gene>